<dbReference type="InParanoid" id="A0A165UV72"/>
<evidence type="ECO:0000313" key="3">
    <source>
        <dbReference type="EMBL" id="KZT28751.1"/>
    </source>
</evidence>
<evidence type="ECO:0000256" key="1">
    <source>
        <dbReference type="SAM" id="Coils"/>
    </source>
</evidence>
<name>A0A165UV72_9AGAM</name>
<sequence length="188" mass="21596">MGGSVGNDRIRARTPSLSAIPPDTLHLLTRGVPPRKKSRDRRPRSREDDIARPSSPLRSEPVISNVEEKSCSLSTQYSSSAHDEYQSFPDHVCTESWRTNCHYCVQTKLLSDLHEEISRVSNKATEAERRHDGESIRRLLARLDELSVRLERVFDRVDFFDYSPMLERPPELPPLNLPPMDEEGFWAI</sequence>
<keyword evidence="1" id="KW-0175">Coiled coil</keyword>
<proteinExistence type="predicted"/>
<evidence type="ECO:0000256" key="2">
    <source>
        <dbReference type="SAM" id="MobiDB-lite"/>
    </source>
</evidence>
<feature type="compositionally biased region" description="Basic residues" evidence="2">
    <location>
        <begin position="33"/>
        <end position="44"/>
    </location>
</feature>
<feature type="coiled-coil region" evidence="1">
    <location>
        <begin position="110"/>
        <end position="156"/>
    </location>
</feature>
<accession>A0A165UV72</accession>
<dbReference type="EMBL" id="KV425556">
    <property type="protein sequence ID" value="KZT28751.1"/>
    <property type="molecule type" value="Genomic_DNA"/>
</dbReference>
<dbReference type="Proteomes" id="UP000076761">
    <property type="component" value="Unassembled WGS sequence"/>
</dbReference>
<reference evidence="3 4" key="1">
    <citation type="journal article" date="2016" name="Mol. Biol. Evol.">
        <title>Comparative Genomics of Early-Diverging Mushroom-Forming Fungi Provides Insights into the Origins of Lignocellulose Decay Capabilities.</title>
        <authorList>
            <person name="Nagy L.G."/>
            <person name="Riley R."/>
            <person name="Tritt A."/>
            <person name="Adam C."/>
            <person name="Daum C."/>
            <person name="Floudas D."/>
            <person name="Sun H."/>
            <person name="Yadav J.S."/>
            <person name="Pangilinan J."/>
            <person name="Larsson K.H."/>
            <person name="Matsuura K."/>
            <person name="Barry K."/>
            <person name="Labutti K."/>
            <person name="Kuo R."/>
            <person name="Ohm R.A."/>
            <person name="Bhattacharya S.S."/>
            <person name="Shirouzu T."/>
            <person name="Yoshinaga Y."/>
            <person name="Martin F.M."/>
            <person name="Grigoriev I.V."/>
            <person name="Hibbett D.S."/>
        </authorList>
    </citation>
    <scope>NUCLEOTIDE SEQUENCE [LARGE SCALE GENOMIC DNA]</scope>
    <source>
        <strain evidence="3 4">HHB14362 ss-1</strain>
    </source>
</reference>
<dbReference type="OrthoDB" id="10558585at2759"/>
<evidence type="ECO:0000313" key="4">
    <source>
        <dbReference type="Proteomes" id="UP000076761"/>
    </source>
</evidence>
<organism evidence="3 4">
    <name type="scientific">Neolentinus lepideus HHB14362 ss-1</name>
    <dbReference type="NCBI Taxonomy" id="1314782"/>
    <lineage>
        <taxon>Eukaryota</taxon>
        <taxon>Fungi</taxon>
        <taxon>Dikarya</taxon>
        <taxon>Basidiomycota</taxon>
        <taxon>Agaricomycotina</taxon>
        <taxon>Agaricomycetes</taxon>
        <taxon>Gloeophyllales</taxon>
        <taxon>Gloeophyllaceae</taxon>
        <taxon>Neolentinus</taxon>
    </lineage>
</organism>
<feature type="region of interest" description="Disordered" evidence="2">
    <location>
        <begin position="1"/>
        <end position="64"/>
    </location>
</feature>
<protein>
    <submittedName>
        <fullName evidence="3">Uncharacterized protein</fullName>
    </submittedName>
</protein>
<keyword evidence="4" id="KW-1185">Reference proteome</keyword>
<dbReference type="AlphaFoldDB" id="A0A165UV72"/>
<gene>
    <name evidence="3" type="ORF">NEOLEDRAFT_1145551</name>
</gene>